<keyword evidence="2" id="KW-0732">Signal</keyword>
<evidence type="ECO:0000256" key="1">
    <source>
        <dbReference type="SAM" id="MobiDB-lite"/>
    </source>
</evidence>
<reference evidence="3" key="2">
    <citation type="submission" date="2004-02" db="EMBL/GenBank/DDBJ databases">
        <authorList>
            <consortium name="Genoscope"/>
            <consortium name="Whitehead Institute Centre for Genome Research"/>
        </authorList>
    </citation>
    <scope>NUCLEOTIDE SEQUENCE</scope>
</reference>
<protein>
    <submittedName>
        <fullName evidence="3">(spotted green pufferfish) hypothetical protein</fullName>
    </submittedName>
</protein>
<feature type="compositionally biased region" description="Basic and acidic residues" evidence="1">
    <location>
        <begin position="43"/>
        <end position="54"/>
    </location>
</feature>
<evidence type="ECO:0000256" key="2">
    <source>
        <dbReference type="SAM" id="SignalP"/>
    </source>
</evidence>
<evidence type="ECO:0000313" key="3">
    <source>
        <dbReference type="EMBL" id="CAG14256.1"/>
    </source>
</evidence>
<dbReference type="AlphaFoldDB" id="Q4RBH7"/>
<dbReference type="EMBL" id="CAAE01021455">
    <property type="protein sequence ID" value="CAG14256.1"/>
    <property type="molecule type" value="Genomic_DNA"/>
</dbReference>
<feature type="signal peptide" evidence="2">
    <location>
        <begin position="1"/>
        <end position="27"/>
    </location>
</feature>
<gene>
    <name evidence="3" type="ORF">GSTENG00038064001</name>
</gene>
<feature type="compositionally biased region" description="Low complexity" evidence="1">
    <location>
        <begin position="67"/>
        <end position="76"/>
    </location>
</feature>
<sequence length="191" mass="20411">GHQLARRLSRMGALVFAGVLDADGAGAQELREGTSGAGARSAAGRDRRPADRGRPPVRRRPGGRGRALGFGQQRRNPPAPRRRRAAANQRRQALHGRELPGRREGVSGVPAPAEEVQRTHRQRVQPGGRGSGSTPLRLRRLQGGAGRLLKGDAVRVVGLGGPSVPDPTFRLQNEYVERLLVSLAGVVSRCC</sequence>
<feature type="compositionally biased region" description="Low complexity" evidence="1">
    <location>
        <begin position="33"/>
        <end position="42"/>
    </location>
</feature>
<feature type="compositionally biased region" description="Basic and acidic residues" evidence="1">
    <location>
        <begin position="95"/>
        <end position="105"/>
    </location>
</feature>
<feature type="non-terminal residue" evidence="3">
    <location>
        <position position="191"/>
    </location>
</feature>
<feature type="region of interest" description="Disordered" evidence="1">
    <location>
        <begin position="30"/>
        <end position="136"/>
    </location>
</feature>
<name>Q4RBH7_TETNG</name>
<reference evidence="3" key="1">
    <citation type="journal article" date="2004" name="Nature">
        <title>Genome duplication in the teleost fish Tetraodon nigroviridis reveals the early vertebrate proto-karyotype.</title>
        <authorList>
            <person name="Jaillon O."/>
            <person name="Aury J.-M."/>
            <person name="Brunet F."/>
            <person name="Petit J.-L."/>
            <person name="Stange-Thomann N."/>
            <person name="Mauceli E."/>
            <person name="Bouneau L."/>
            <person name="Fischer C."/>
            <person name="Ozouf-Costaz C."/>
            <person name="Bernot A."/>
            <person name="Nicaud S."/>
            <person name="Jaffe D."/>
            <person name="Fisher S."/>
            <person name="Lutfalla G."/>
            <person name="Dossat C."/>
            <person name="Segurens B."/>
            <person name="Dasilva C."/>
            <person name="Salanoubat M."/>
            <person name="Levy M."/>
            <person name="Boudet N."/>
            <person name="Castellano S."/>
            <person name="Anthouard V."/>
            <person name="Jubin C."/>
            <person name="Castelli V."/>
            <person name="Katinka M."/>
            <person name="Vacherie B."/>
            <person name="Biemont C."/>
            <person name="Skalli Z."/>
            <person name="Cattolico L."/>
            <person name="Poulain J."/>
            <person name="De Berardinis V."/>
            <person name="Cruaud C."/>
            <person name="Duprat S."/>
            <person name="Brottier P."/>
            <person name="Coutanceau J.-P."/>
            <person name="Gouzy J."/>
            <person name="Parra G."/>
            <person name="Lardier G."/>
            <person name="Chapple C."/>
            <person name="McKernan K.J."/>
            <person name="McEwan P."/>
            <person name="Bosak S."/>
            <person name="Kellis M."/>
            <person name="Volff J.-N."/>
            <person name="Guigo R."/>
            <person name="Zody M.C."/>
            <person name="Mesirov J."/>
            <person name="Lindblad-Toh K."/>
            <person name="Birren B."/>
            <person name="Nusbaum C."/>
            <person name="Kahn D."/>
            <person name="Robinson-Rechavi M."/>
            <person name="Laudet V."/>
            <person name="Schachter V."/>
            <person name="Quetier F."/>
            <person name="Saurin W."/>
            <person name="Scarpelli C."/>
            <person name="Wincker P."/>
            <person name="Lander E.S."/>
            <person name="Weissenbach J."/>
            <person name="Roest Crollius H."/>
        </authorList>
    </citation>
    <scope>NUCLEOTIDE SEQUENCE [LARGE SCALE GENOMIC DNA]</scope>
</reference>
<dbReference type="KEGG" id="tng:GSTEN00038064G001"/>
<proteinExistence type="predicted"/>
<feature type="chain" id="PRO_5004242864" evidence="2">
    <location>
        <begin position="28"/>
        <end position="191"/>
    </location>
</feature>
<comment type="caution">
    <text evidence="3">The sequence shown here is derived from an EMBL/GenBank/DDBJ whole genome shotgun (WGS) entry which is preliminary data.</text>
</comment>
<accession>Q4RBH7</accession>
<organism evidence="3">
    <name type="scientific">Tetraodon nigroviridis</name>
    <name type="common">Spotted green pufferfish</name>
    <name type="synonym">Chelonodon nigroviridis</name>
    <dbReference type="NCBI Taxonomy" id="99883"/>
    <lineage>
        <taxon>Eukaryota</taxon>
        <taxon>Metazoa</taxon>
        <taxon>Chordata</taxon>
        <taxon>Craniata</taxon>
        <taxon>Vertebrata</taxon>
        <taxon>Euteleostomi</taxon>
        <taxon>Actinopterygii</taxon>
        <taxon>Neopterygii</taxon>
        <taxon>Teleostei</taxon>
        <taxon>Neoteleostei</taxon>
        <taxon>Acanthomorphata</taxon>
        <taxon>Eupercaria</taxon>
        <taxon>Tetraodontiformes</taxon>
        <taxon>Tetradontoidea</taxon>
        <taxon>Tetraodontidae</taxon>
        <taxon>Tetraodon</taxon>
    </lineage>
</organism>